<dbReference type="AlphaFoldDB" id="A0A066TTS2"/>
<accession>A0A066TTS2</accession>
<keyword evidence="3" id="KW-1185">Reference proteome</keyword>
<feature type="region of interest" description="Disordered" evidence="1">
    <location>
        <begin position="65"/>
        <end position="86"/>
    </location>
</feature>
<organism evidence="2 3">
    <name type="scientific">Amycolatopsis rifamycinica</name>
    <dbReference type="NCBI Taxonomy" id="287986"/>
    <lineage>
        <taxon>Bacteria</taxon>
        <taxon>Bacillati</taxon>
        <taxon>Actinomycetota</taxon>
        <taxon>Actinomycetes</taxon>
        <taxon>Pseudonocardiales</taxon>
        <taxon>Pseudonocardiaceae</taxon>
        <taxon>Amycolatopsis</taxon>
    </lineage>
</organism>
<name>A0A066TTS2_9PSEU</name>
<evidence type="ECO:0000313" key="2">
    <source>
        <dbReference type="EMBL" id="KDN18576.1"/>
    </source>
</evidence>
<evidence type="ECO:0000313" key="3">
    <source>
        <dbReference type="Proteomes" id="UP000027345"/>
    </source>
</evidence>
<evidence type="ECO:0000256" key="1">
    <source>
        <dbReference type="SAM" id="MobiDB-lite"/>
    </source>
</evidence>
<feature type="compositionally biased region" description="Low complexity" evidence="1">
    <location>
        <begin position="74"/>
        <end position="86"/>
    </location>
</feature>
<dbReference type="Proteomes" id="UP000027345">
    <property type="component" value="Unassembled WGS sequence"/>
</dbReference>
<sequence>MGRALDVRGQVLPDPVATIRRGNSPADRFTSAAMETPVHRDTDEPRAALGNTVVGTAMPTIVAQLGGFDRSSRGHGPSPSSGSVHVFSCPDVASWEMRQVPPAS</sequence>
<reference evidence="2 3" key="1">
    <citation type="submission" date="2014-05" db="EMBL/GenBank/DDBJ databases">
        <title>Draft genome sequence of Amycolatopsis rifamycinica DSM 46095.</title>
        <authorList>
            <person name="Lal R."/>
            <person name="Saxena A."/>
            <person name="Kumari R."/>
            <person name="Mukherjee U."/>
            <person name="Singh P."/>
            <person name="Sangwan N."/>
            <person name="Mahato N.K."/>
        </authorList>
    </citation>
    <scope>NUCLEOTIDE SEQUENCE [LARGE SCALE GENOMIC DNA]</scope>
    <source>
        <strain evidence="2 3">DSM 46095</strain>
    </source>
</reference>
<comment type="caution">
    <text evidence="2">The sequence shown here is derived from an EMBL/GenBank/DDBJ whole genome shotgun (WGS) entry which is preliminary data.</text>
</comment>
<gene>
    <name evidence="2" type="ORF">DV20_28705</name>
</gene>
<proteinExistence type="predicted"/>
<protein>
    <submittedName>
        <fullName evidence="2">Uncharacterized protein</fullName>
    </submittedName>
</protein>
<dbReference type="EMBL" id="JMQI01000062">
    <property type="protein sequence ID" value="KDN18576.1"/>
    <property type="molecule type" value="Genomic_DNA"/>
</dbReference>
<dbReference type="STRING" id="287986.DV20_28705"/>